<keyword evidence="2" id="KW-0596">Phosphopantetheine</keyword>
<dbReference type="EMBL" id="WLYK01000006">
    <property type="protein sequence ID" value="MTD15354.1"/>
    <property type="molecule type" value="Genomic_DNA"/>
</dbReference>
<evidence type="ECO:0000313" key="10">
    <source>
        <dbReference type="Proteomes" id="UP000460221"/>
    </source>
</evidence>
<dbReference type="Gene3D" id="3.40.50.1820">
    <property type="entry name" value="alpha/beta hydrolase"/>
    <property type="match status" value="1"/>
</dbReference>
<sequence>MATAEELRSYLKRAAVDLTAARQRVAELESRLAGAPVAVTGLACRFPGGADDPAGYWDLLSRSGSGVREIPEDRFDLSAEELADRRVYARHGSFLDDVAGFDAAHFGMAPHEALRTDPQHRLLMELVWRGLEDAGLPPAEVAGSRTAVFVGFMDPVQYARVETERTGFGILADPQFGQGVSSSVVAGRIAYQFDLRGPAVTLDTACSSSLVGVHLAVQALRRGECDRAIVAGVYLILHSDPYIQGCVTRMLAPDGACKTFGADADGYVLGEGGGLVVLERLDDARSAGHRVRAVVRGSAIGQDGRSNGLTAPNRGAQVDVIRRALADAGTTADRIGYLEAHGSGTSLGDAIELGALHDVFGRRGSGPLPVGAVKTNLGHTQAAAGVAGLVKTVLTLEHGRYPANLVTGAPATAVPADGSVAPAVTGGPLDPEAWAGVSSFGWSGTNAHVVLSPGTGSGNPAAGEGDPAPAVDLLVSGSTPAAVTAQLTALADLLGSDGAPALVDVAHTLAVGRARLDHRIAVPVAAGADPVAALRSAAQRTPVRTGDPAAAHPFEAGDTTVRALPDGVDGSLVPLPPHPFHRLRFWPEREGAGTPSAGTAEGGRSAAPGNRSFRPTWRVDRTATPGEVPGPVLLVPDALGIATALAAELIALGHPVLTVTDGLTAAEAVREAVALAAGPVQLVQLSSVGAVAPGARWDPAAALPFAFDDTLAAVQALGAAGGPARLLTVTCGAQLVTGGDARAPLTAAAHGLGRSVRHEYAGMSWSGIDLDPRADVADCAAALLAELTLPPRPEVVARRAGRRHRPEWAELLEPETLPWPTDGVHLITGGTRGLGALLARRLVADGVRRIALLSRGTTDSAELVDDLTAAGATVRVLVADAADPRQLRAAVAACTAELGAPEVLVHAAGVPAGGMAQASDAVRSRAVLLPKLAPLEVVSELIDSSPALRTVVLYSSAVTAFGGLGEGDYCAANTALDAAAAAWADEARPGLRVLSVGWAPWQHDDWQQRAGGPLAEQATAYRRRFGFGAADGCDLLLQLHGTDGPVLALRQSLQEAEQSFTALLDLDALTAAARAAAAARPRFPRPDLRVAYAPPTGGPESLQSIVADVWGEFLGIDAVGIRDPFFDLGGNSLVGAAMVRELELRLDRPIPPAALYQHPTVAEFAAALGGPGGGAAEPAAALLAGSAARGARRRRARVARNEEAL</sequence>
<gene>
    <name evidence="9" type="ORF">GIS00_15530</name>
</gene>
<feature type="domain" description="Ketosynthase family 3 (KS3)" evidence="8">
    <location>
        <begin position="34"/>
        <end position="453"/>
    </location>
</feature>
<dbReference type="InterPro" id="IPR014030">
    <property type="entry name" value="Ketoacyl_synth_N"/>
</dbReference>
<reference evidence="9 10" key="1">
    <citation type="submission" date="2019-11" db="EMBL/GenBank/DDBJ databases">
        <authorList>
            <person name="Jiang L.-Q."/>
        </authorList>
    </citation>
    <scope>NUCLEOTIDE SEQUENCE [LARGE SCALE GENOMIC DNA]</scope>
    <source>
        <strain evidence="9 10">YIM 132087</strain>
    </source>
</reference>
<dbReference type="GO" id="GO:1901336">
    <property type="term" value="P:lactone biosynthetic process"/>
    <property type="evidence" value="ECO:0007669"/>
    <property type="project" value="UniProtKB-ARBA"/>
</dbReference>
<comment type="cofactor">
    <cofactor evidence="1">
        <name>pantetheine 4'-phosphate</name>
        <dbReference type="ChEBI" id="CHEBI:47942"/>
    </cofactor>
</comment>
<keyword evidence="10" id="KW-1185">Reference proteome</keyword>
<dbReference type="SMART" id="SM01294">
    <property type="entry name" value="PKS_PP_betabranch"/>
    <property type="match status" value="1"/>
</dbReference>
<dbReference type="PANTHER" id="PTHR43775">
    <property type="entry name" value="FATTY ACID SYNTHASE"/>
    <property type="match status" value="1"/>
</dbReference>
<dbReference type="InterPro" id="IPR032821">
    <property type="entry name" value="PKS_assoc"/>
</dbReference>
<protein>
    <submittedName>
        <fullName evidence="9">SDR family NAD(P)-dependent oxidoreductase</fullName>
    </submittedName>
</protein>
<evidence type="ECO:0000259" key="7">
    <source>
        <dbReference type="PROSITE" id="PS50075"/>
    </source>
</evidence>
<feature type="region of interest" description="Disordered" evidence="6">
    <location>
        <begin position="589"/>
        <end position="625"/>
    </location>
</feature>
<dbReference type="Gene3D" id="3.40.50.720">
    <property type="entry name" value="NAD(P)-binding Rossmann-like Domain"/>
    <property type="match status" value="1"/>
</dbReference>
<organism evidence="9 10">
    <name type="scientific">Nakamurella alba</name>
    <dbReference type="NCBI Taxonomy" id="2665158"/>
    <lineage>
        <taxon>Bacteria</taxon>
        <taxon>Bacillati</taxon>
        <taxon>Actinomycetota</taxon>
        <taxon>Actinomycetes</taxon>
        <taxon>Nakamurellales</taxon>
        <taxon>Nakamurellaceae</taxon>
        <taxon>Nakamurella</taxon>
    </lineage>
</organism>
<dbReference type="AlphaFoldDB" id="A0A7K1FRC7"/>
<dbReference type="InterPro" id="IPR006162">
    <property type="entry name" value="Ppantetheine_attach_site"/>
</dbReference>
<feature type="domain" description="Carrier" evidence="7">
    <location>
        <begin position="1097"/>
        <end position="1172"/>
    </location>
</feature>
<dbReference type="SUPFAM" id="SSF51735">
    <property type="entry name" value="NAD(P)-binding Rossmann-fold domains"/>
    <property type="match status" value="2"/>
</dbReference>
<dbReference type="PANTHER" id="PTHR43775:SF51">
    <property type="entry name" value="INACTIVE PHENOLPHTHIOCEROL SYNTHESIS POLYKETIDE SYNTHASE TYPE I PKS1-RELATED"/>
    <property type="match status" value="1"/>
</dbReference>
<dbReference type="Pfam" id="PF02801">
    <property type="entry name" value="Ketoacyl-synt_C"/>
    <property type="match status" value="1"/>
</dbReference>
<dbReference type="InterPro" id="IPR057326">
    <property type="entry name" value="KR_dom"/>
</dbReference>
<name>A0A7K1FRC7_9ACTN</name>
<dbReference type="InterPro" id="IPR015083">
    <property type="entry name" value="NorB/c/GfsB-D-like_docking"/>
</dbReference>
<dbReference type="InterPro" id="IPR014031">
    <property type="entry name" value="Ketoacyl_synth_C"/>
</dbReference>
<dbReference type="SMART" id="SM00822">
    <property type="entry name" value="PKS_KR"/>
    <property type="match status" value="1"/>
</dbReference>
<dbReference type="GO" id="GO:0006633">
    <property type="term" value="P:fatty acid biosynthetic process"/>
    <property type="evidence" value="ECO:0007669"/>
    <property type="project" value="InterPro"/>
</dbReference>
<keyword evidence="5" id="KW-0511">Multifunctional enzyme</keyword>
<dbReference type="InterPro" id="IPR020806">
    <property type="entry name" value="PKS_PP-bd"/>
</dbReference>
<evidence type="ECO:0000256" key="5">
    <source>
        <dbReference type="ARBA" id="ARBA00023268"/>
    </source>
</evidence>
<dbReference type="CDD" id="cd00833">
    <property type="entry name" value="PKS"/>
    <property type="match status" value="1"/>
</dbReference>
<dbReference type="Pfam" id="PF16197">
    <property type="entry name" value="KAsynt_C_assoc"/>
    <property type="match status" value="1"/>
</dbReference>
<evidence type="ECO:0000313" key="9">
    <source>
        <dbReference type="EMBL" id="MTD15354.1"/>
    </source>
</evidence>
<evidence type="ECO:0000256" key="3">
    <source>
        <dbReference type="ARBA" id="ARBA00022553"/>
    </source>
</evidence>
<evidence type="ECO:0000256" key="2">
    <source>
        <dbReference type="ARBA" id="ARBA00022450"/>
    </source>
</evidence>
<dbReference type="Pfam" id="PF00550">
    <property type="entry name" value="PP-binding"/>
    <property type="match status" value="1"/>
</dbReference>
<proteinExistence type="predicted"/>
<dbReference type="InterPro" id="IPR016039">
    <property type="entry name" value="Thiolase-like"/>
</dbReference>
<dbReference type="Gene3D" id="3.40.47.10">
    <property type="match status" value="1"/>
</dbReference>
<dbReference type="InterPro" id="IPR020841">
    <property type="entry name" value="PKS_Beta-ketoAc_synthase_dom"/>
</dbReference>
<dbReference type="PROSITE" id="PS00606">
    <property type="entry name" value="KS3_1"/>
    <property type="match status" value="1"/>
</dbReference>
<dbReference type="GO" id="GO:0031177">
    <property type="term" value="F:phosphopantetheine binding"/>
    <property type="evidence" value="ECO:0007669"/>
    <property type="project" value="InterPro"/>
</dbReference>
<dbReference type="Pfam" id="PF08990">
    <property type="entry name" value="Docking"/>
    <property type="match status" value="1"/>
</dbReference>
<dbReference type="GO" id="GO:0004315">
    <property type="term" value="F:3-oxoacyl-[acyl-carrier-protein] synthase activity"/>
    <property type="evidence" value="ECO:0007669"/>
    <property type="project" value="InterPro"/>
</dbReference>
<dbReference type="InterPro" id="IPR050091">
    <property type="entry name" value="PKS_NRPS_Biosynth_Enz"/>
</dbReference>
<dbReference type="InterPro" id="IPR036291">
    <property type="entry name" value="NAD(P)-bd_dom_sf"/>
</dbReference>
<evidence type="ECO:0000256" key="1">
    <source>
        <dbReference type="ARBA" id="ARBA00001957"/>
    </source>
</evidence>
<dbReference type="SUPFAM" id="SSF53901">
    <property type="entry name" value="Thiolase-like"/>
    <property type="match status" value="1"/>
</dbReference>
<dbReference type="SMART" id="SM00825">
    <property type="entry name" value="PKS_KS"/>
    <property type="match status" value="1"/>
</dbReference>
<keyword evidence="4" id="KW-0808">Transferase</keyword>
<dbReference type="GO" id="GO:0004312">
    <property type="term" value="F:fatty acid synthase activity"/>
    <property type="evidence" value="ECO:0007669"/>
    <property type="project" value="TreeGrafter"/>
</dbReference>
<dbReference type="SMART" id="SM00823">
    <property type="entry name" value="PKS_PP"/>
    <property type="match status" value="1"/>
</dbReference>
<dbReference type="PROSITE" id="PS52004">
    <property type="entry name" value="KS3_2"/>
    <property type="match status" value="1"/>
</dbReference>
<dbReference type="PRINTS" id="PR00081">
    <property type="entry name" value="GDHRDH"/>
</dbReference>
<dbReference type="GO" id="GO:0030639">
    <property type="term" value="P:polyketide biosynthetic process"/>
    <property type="evidence" value="ECO:0007669"/>
    <property type="project" value="UniProtKB-ARBA"/>
</dbReference>
<accession>A0A7K1FRC7</accession>
<dbReference type="InterPro" id="IPR018201">
    <property type="entry name" value="Ketoacyl_synth_AS"/>
</dbReference>
<dbReference type="InterPro" id="IPR002347">
    <property type="entry name" value="SDR_fam"/>
</dbReference>
<dbReference type="Proteomes" id="UP000460221">
    <property type="component" value="Unassembled WGS sequence"/>
</dbReference>
<dbReference type="InterPro" id="IPR013968">
    <property type="entry name" value="PKS_KR"/>
</dbReference>
<dbReference type="SUPFAM" id="SSF47336">
    <property type="entry name" value="ACP-like"/>
    <property type="match status" value="1"/>
</dbReference>
<dbReference type="Pfam" id="PF08659">
    <property type="entry name" value="KR"/>
    <property type="match status" value="1"/>
</dbReference>
<evidence type="ECO:0000256" key="4">
    <source>
        <dbReference type="ARBA" id="ARBA00022679"/>
    </source>
</evidence>
<dbReference type="PROSITE" id="PS00012">
    <property type="entry name" value="PHOSPHOPANTETHEINE"/>
    <property type="match status" value="1"/>
</dbReference>
<evidence type="ECO:0000256" key="6">
    <source>
        <dbReference type="SAM" id="MobiDB-lite"/>
    </source>
</evidence>
<dbReference type="InterPro" id="IPR009081">
    <property type="entry name" value="PP-bd_ACP"/>
</dbReference>
<dbReference type="RefSeq" id="WP_154769377.1">
    <property type="nucleotide sequence ID" value="NZ_WLYK01000006.1"/>
</dbReference>
<dbReference type="InterPro" id="IPR036736">
    <property type="entry name" value="ACP-like_sf"/>
</dbReference>
<keyword evidence="3" id="KW-0597">Phosphoprotein</keyword>
<dbReference type="Gene3D" id="3.30.70.3290">
    <property type="match status" value="1"/>
</dbReference>
<evidence type="ECO:0000259" key="8">
    <source>
        <dbReference type="PROSITE" id="PS52004"/>
    </source>
</evidence>
<dbReference type="InterPro" id="IPR029058">
    <property type="entry name" value="AB_hydrolase_fold"/>
</dbReference>
<dbReference type="Pfam" id="PF00109">
    <property type="entry name" value="ketoacyl-synt"/>
    <property type="match status" value="1"/>
</dbReference>
<dbReference type="PROSITE" id="PS50075">
    <property type="entry name" value="CARRIER"/>
    <property type="match status" value="1"/>
</dbReference>
<comment type="caution">
    <text evidence="9">The sequence shown here is derived from an EMBL/GenBank/DDBJ whole genome shotgun (WGS) entry which is preliminary data.</text>
</comment>